<gene>
    <name evidence="2" type="ORF">GCM10009129_12680</name>
</gene>
<comment type="caution">
    <text evidence="2">The sequence shown here is derived from an EMBL/GenBank/DDBJ whole genome shotgun (WGS) entry which is preliminary data.</text>
</comment>
<keyword evidence="1" id="KW-1133">Transmembrane helix</keyword>
<evidence type="ECO:0000256" key="1">
    <source>
        <dbReference type="SAM" id="Phobius"/>
    </source>
</evidence>
<sequence>MQGGLLFVIGMSLGFLAAVLLPAQRWLLWYVCGGVLYTLLVALIHSSLVHFAQLSTWHSYVLALGISWLPLFAWVLYRALRYDDVSGRVAQARRTHPPRLVEHTPVYGEDFEPRFE</sequence>
<dbReference type="Proteomes" id="UP001501787">
    <property type="component" value="Unassembled WGS sequence"/>
</dbReference>
<feature type="transmembrane region" description="Helical" evidence="1">
    <location>
        <begin position="57"/>
        <end position="77"/>
    </location>
</feature>
<protein>
    <submittedName>
        <fullName evidence="2">Uncharacterized protein</fullName>
    </submittedName>
</protein>
<reference evidence="3" key="1">
    <citation type="journal article" date="2019" name="Int. J. Syst. Evol. Microbiol.">
        <title>The Global Catalogue of Microorganisms (GCM) 10K type strain sequencing project: providing services to taxonomists for standard genome sequencing and annotation.</title>
        <authorList>
            <consortium name="The Broad Institute Genomics Platform"/>
            <consortium name="The Broad Institute Genome Sequencing Center for Infectious Disease"/>
            <person name="Wu L."/>
            <person name="Ma J."/>
        </authorList>
    </citation>
    <scope>NUCLEOTIDE SEQUENCE [LARGE SCALE GENOMIC DNA]</scope>
    <source>
        <strain evidence="3">JCM 16343</strain>
    </source>
</reference>
<feature type="transmembrane region" description="Helical" evidence="1">
    <location>
        <begin position="28"/>
        <end position="51"/>
    </location>
</feature>
<keyword evidence="1" id="KW-0472">Membrane</keyword>
<dbReference type="EMBL" id="BAAAFR010000002">
    <property type="protein sequence ID" value="GAA0316751.1"/>
    <property type="molecule type" value="Genomic_DNA"/>
</dbReference>
<organism evidence="2 3">
    <name type="scientific">Psychrobacter aestuarii</name>
    <dbReference type="NCBI Taxonomy" id="556327"/>
    <lineage>
        <taxon>Bacteria</taxon>
        <taxon>Pseudomonadati</taxon>
        <taxon>Pseudomonadota</taxon>
        <taxon>Gammaproteobacteria</taxon>
        <taxon>Moraxellales</taxon>
        <taxon>Moraxellaceae</taxon>
        <taxon>Psychrobacter</taxon>
    </lineage>
</organism>
<keyword evidence="3" id="KW-1185">Reference proteome</keyword>
<proteinExistence type="predicted"/>
<evidence type="ECO:0000313" key="3">
    <source>
        <dbReference type="Proteomes" id="UP001501787"/>
    </source>
</evidence>
<keyword evidence="1" id="KW-0812">Transmembrane</keyword>
<accession>A0ABP3FI79</accession>
<name>A0ABP3FI79_9GAMM</name>
<feature type="transmembrane region" description="Helical" evidence="1">
    <location>
        <begin position="6"/>
        <end position="23"/>
    </location>
</feature>
<evidence type="ECO:0000313" key="2">
    <source>
        <dbReference type="EMBL" id="GAA0316751.1"/>
    </source>
</evidence>